<dbReference type="SMART" id="SM00315">
    <property type="entry name" value="RGS"/>
    <property type="match status" value="1"/>
</dbReference>
<evidence type="ECO:0000313" key="4">
    <source>
        <dbReference type="Proteomes" id="UP000242381"/>
    </source>
</evidence>
<dbReference type="PANTHER" id="PTHR13155:SF1">
    <property type="entry name" value="A-KINASE ANCHOR PROTEIN 10, MITOCHONDRIAL"/>
    <property type="match status" value="1"/>
</dbReference>
<accession>A0A0A1P4F9</accession>
<keyword evidence="1" id="KW-1133">Transmembrane helix</keyword>
<evidence type="ECO:0000313" key="3">
    <source>
        <dbReference type="EMBL" id="ORE19461.1"/>
    </source>
</evidence>
<dbReference type="EMBL" id="KV921310">
    <property type="protein sequence ID" value="ORE19461.1"/>
    <property type="molecule type" value="Genomic_DNA"/>
</dbReference>
<dbReference type="AlphaFoldDB" id="A0A0A1P4F9"/>
<reference evidence="3 4" key="1">
    <citation type="journal article" date="2016" name="Proc. Natl. Acad. Sci. U.S.A.">
        <title>Lipid metabolic changes in an early divergent fungus govern the establishment of a mutualistic symbiosis with endobacteria.</title>
        <authorList>
            <person name="Lastovetsky O.A."/>
            <person name="Gaspar M.L."/>
            <person name="Mondo S.J."/>
            <person name="LaButti K.M."/>
            <person name="Sandor L."/>
            <person name="Grigoriev I.V."/>
            <person name="Henry S.A."/>
            <person name="Pawlowska T.E."/>
        </authorList>
    </citation>
    <scope>NUCLEOTIDE SEQUENCE [LARGE SCALE GENOMIC DNA]</scope>
    <source>
        <strain evidence="3 4">ATCC 11559</strain>
    </source>
</reference>
<dbReference type="Gene3D" id="1.10.167.10">
    <property type="entry name" value="Regulator of G-protein Signalling 4, domain 2"/>
    <property type="match status" value="1"/>
</dbReference>
<dbReference type="Pfam" id="PF00615">
    <property type="entry name" value="RGS"/>
    <property type="match status" value="1"/>
</dbReference>
<dbReference type="VEuPathDB" id="FungiDB:BCV72DRAFT_254639"/>
<dbReference type="InterPro" id="IPR016137">
    <property type="entry name" value="RGS"/>
</dbReference>
<dbReference type="InterPro" id="IPR044926">
    <property type="entry name" value="RGS_subdomain_2"/>
</dbReference>
<keyword evidence="1" id="KW-0812">Transmembrane</keyword>
<feature type="transmembrane region" description="Helical" evidence="1">
    <location>
        <begin position="344"/>
        <end position="369"/>
    </location>
</feature>
<organism evidence="3 4">
    <name type="scientific">Rhizopus microsporus</name>
    <dbReference type="NCBI Taxonomy" id="58291"/>
    <lineage>
        <taxon>Eukaryota</taxon>
        <taxon>Fungi</taxon>
        <taxon>Fungi incertae sedis</taxon>
        <taxon>Mucoromycota</taxon>
        <taxon>Mucoromycotina</taxon>
        <taxon>Mucoromycetes</taxon>
        <taxon>Mucorales</taxon>
        <taxon>Mucorineae</taxon>
        <taxon>Rhizopodaceae</taxon>
        <taxon>Rhizopus</taxon>
    </lineage>
</organism>
<proteinExistence type="predicted"/>
<keyword evidence="1" id="KW-0472">Membrane</keyword>
<feature type="transmembrane region" description="Helical" evidence="1">
    <location>
        <begin position="398"/>
        <end position="418"/>
    </location>
</feature>
<dbReference type="InterPro" id="IPR052246">
    <property type="entry name" value="Cell_Polariz_PKAAnc"/>
</dbReference>
<dbReference type="Proteomes" id="UP000242381">
    <property type="component" value="Unassembled WGS sequence"/>
</dbReference>
<name>A0A0A1P4F9_RHIZD</name>
<sequence>MFQDNTTFANRWSIRQANSRLHALGIQTALEEDLSRKIQHDEKLTTGIAIPLNDLNSTNPYLTSMPMIQKPSKGTVRSLKAKTYGFKDPFAVAPMEAWQEIKDYNLRVNGLPTLEQMMRLNTYSPLTQSHFSTFLRRRNAQQNLGFLMELETHNKLWRAYLQSVDRQNRQRLSRFLESAAEKEGTKDNTVVDLHQTLYVETPDTEDLLSPLPLPPQGNHYASRTAASDKSLSRQDLIDNATRIYNTYCSPTAQRVHLPEDYRKALEELIVHSERPEPVVFESARSHVFEILNVFYYPLFVDYVLHKNISIGMSRLCLGLGTLLLTLAFSIELSLIFLASSTSRWLALIPFFFGWSALLTSITEFAWWFGISSISEIQFMVYSEIQDVIVKKIHRKRGWLWLAFIILLSILNTLIFVFIPSHRL</sequence>
<dbReference type="InterPro" id="IPR036305">
    <property type="entry name" value="RGS_sf"/>
</dbReference>
<dbReference type="OMA" id="THDKLWR"/>
<protein>
    <recommendedName>
        <fullName evidence="2">RGS domain-containing protein</fullName>
    </recommendedName>
</protein>
<evidence type="ECO:0000259" key="2">
    <source>
        <dbReference type="SMART" id="SM00315"/>
    </source>
</evidence>
<feature type="domain" description="RGS" evidence="2">
    <location>
        <begin position="113"/>
        <end position="309"/>
    </location>
</feature>
<gene>
    <name evidence="3" type="ORF">BCV71DRAFT_101390</name>
</gene>
<dbReference type="SUPFAM" id="SSF48097">
    <property type="entry name" value="Regulator of G-protein signaling, RGS"/>
    <property type="match status" value="1"/>
</dbReference>
<dbReference type="PANTHER" id="PTHR13155">
    <property type="entry name" value="A-KINASE ANCHOR PROTEINS"/>
    <property type="match status" value="1"/>
</dbReference>
<feature type="transmembrane region" description="Helical" evidence="1">
    <location>
        <begin position="316"/>
        <end position="338"/>
    </location>
</feature>
<dbReference type="GO" id="GO:0005886">
    <property type="term" value="C:plasma membrane"/>
    <property type="evidence" value="ECO:0007669"/>
    <property type="project" value="TreeGrafter"/>
</dbReference>
<dbReference type="GO" id="GO:0008104">
    <property type="term" value="P:intracellular protein localization"/>
    <property type="evidence" value="ECO:0007669"/>
    <property type="project" value="TreeGrafter"/>
</dbReference>
<evidence type="ECO:0000256" key="1">
    <source>
        <dbReference type="SAM" id="Phobius"/>
    </source>
</evidence>